<feature type="compositionally biased region" description="Basic and acidic residues" evidence="1">
    <location>
        <begin position="1"/>
        <end position="13"/>
    </location>
</feature>
<gene>
    <name evidence="2" type="ORF">N0V93_008085</name>
</gene>
<reference evidence="2" key="1">
    <citation type="submission" date="2022-10" db="EMBL/GenBank/DDBJ databases">
        <title>Tapping the CABI collections for fungal endophytes: first genome assemblies for Collariella, Neodidymelliopsis, Ascochyta clinopodiicola, Didymella pomorum, Didymosphaeria variabile, Neocosmospora piperis and Neocucurbitaria cava.</title>
        <authorList>
            <person name="Hill R."/>
        </authorList>
    </citation>
    <scope>NUCLEOTIDE SEQUENCE</scope>
    <source>
        <strain evidence="2">IMI 355082</strain>
    </source>
</reference>
<accession>A0A9W8YM96</accession>
<dbReference type="AlphaFoldDB" id="A0A9W8YM96"/>
<sequence>MSILGNKKEEKKTPSPVHSLGSWPQELRHQNTQTHRRIPLGLGQDNLAPTLFQPEPACSNWASAGNH</sequence>
<keyword evidence="3" id="KW-1185">Reference proteome</keyword>
<evidence type="ECO:0000256" key="1">
    <source>
        <dbReference type="SAM" id="MobiDB-lite"/>
    </source>
</evidence>
<dbReference type="Proteomes" id="UP001140453">
    <property type="component" value="Unassembled WGS sequence"/>
</dbReference>
<proteinExistence type="predicted"/>
<evidence type="ECO:0000313" key="3">
    <source>
        <dbReference type="Proteomes" id="UP001140453"/>
    </source>
</evidence>
<feature type="region of interest" description="Disordered" evidence="1">
    <location>
        <begin position="1"/>
        <end position="67"/>
    </location>
</feature>
<dbReference type="EMBL" id="JAPEVB010000005">
    <property type="protein sequence ID" value="KAJ4387493.1"/>
    <property type="molecule type" value="Genomic_DNA"/>
</dbReference>
<evidence type="ECO:0000313" key="2">
    <source>
        <dbReference type="EMBL" id="KAJ4387493.1"/>
    </source>
</evidence>
<organism evidence="2 3">
    <name type="scientific">Gnomoniopsis smithogilvyi</name>
    <dbReference type="NCBI Taxonomy" id="1191159"/>
    <lineage>
        <taxon>Eukaryota</taxon>
        <taxon>Fungi</taxon>
        <taxon>Dikarya</taxon>
        <taxon>Ascomycota</taxon>
        <taxon>Pezizomycotina</taxon>
        <taxon>Sordariomycetes</taxon>
        <taxon>Sordariomycetidae</taxon>
        <taxon>Diaporthales</taxon>
        <taxon>Gnomoniaceae</taxon>
        <taxon>Gnomoniopsis</taxon>
    </lineage>
</organism>
<protein>
    <submittedName>
        <fullName evidence="2">Uncharacterized protein</fullName>
    </submittedName>
</protein>
<comment type="caution">
    <text evidence="2">The sequence shown here is derived from an EMBL/GenBank/DDBJ whole genome shotgun (WGS) entry which is preliminary data.</text>
</comment>
<name>A0A9W8YM96_9PEZI</name>